<keyword evidence="7" id="KW-1185">Reference proteome</keyword>
<comment type="subcellular location">
    <subcellularLocation>
        <location evidence="1">Membrane</location>
        <topology evidence="1">Multi-pass membrane protein</topology>
    </subcellularLocation>
</comment>
<dbReference type="EMBL" id="JANPWB010000005">
    <property type="protein sequence ID" value="KAJ1190214.1"/>
    <property type="molecule type" value="Genomic_DNA"/>
</dbReference>
<keyword evidence="2 5" id="KW-0812">Transmembrane</keyword>
<protein>
    <submittedName>
        <fullName evidence="6">Uncharacterized protein</fullName>
    </submittedName>
</protein>
<evidence type="ECO:0000256" key="4">
    <source>
        <dbReference type="ARBA" id="ARBA00023136"/>
    </source>
</evidence>
<evidence type="ECO:0000313" key="7">
    <source>
        <dbReference type="Proteomes" id="UP001066276"/>
    </source>
</evidence>
<feature type="transmembrane region" description="Helical" evidence="5">
    <location>
        <begin position="109"/>
        <end position="128"/>
    </location>
</feature>
<evidence type="ECO:0000313" key="6">
    <source>
        <dbReference type="EMBL" id="KAJ1190214.1"/>
    </source>
</evidence>
<proteinExistence type="predicted"/>
<accession>A0AAV7UP32</accession>
<gene>
    <name evidence="6" type="ORF">NDU88_006952</name>
</gene>
<comment type="caution">
    <text evidence="6">The sequence shown here is derived from an EMBL/GenBank/DDBJ whole genome shotgun (WGS) entry which is preliminary data.</text>
</comment>
<evidence type="ECO:0000256" key="2">
    <source>
        <dbReference type="ARBA" id="ARBA00022692"/>
    </source>
</evidence>
<name>A0AAV7UP32_PLEWA</name>
<dbReference type="InterPro" id="IPR018499">
    <property type="entry name" value="Tetraspanin/Peripherin"/>
</dbReference>
<dbReference type="AlphaFoldDB" id="A0AAV7UP32"/>
<keyword evidence="3 5" id="KW-1133">Transmembrane helix</keyword>
<dbReference type="Pfam" id="PF00335">
    <property type="entry name" value="Tetraspanin"/>
    <property type="match status" value="1"/>
</dbReference>
<dbReference type="PRINTS" id="PR00259">
    <property type="entry name" value="TMFOUR"/>
</dbReference>
<dbReference type="GO" id="GO:0016020">
    <property type="term" value="C:membrane"/>
    <property type="evidence" value="ECO:0007669"/>
    <property type="project" value="UniProtKB-SubCell"/>
</dbReference>
<feature type="transmembrane region" description="Helical" evidence="5">
    <location>
        <begin position="33"/>
        <end position="56"/>
    </location>
</feature>
<sequence length="132" mass="14212">MLKGTSSDAVNVNRIQEQTNAMVSKGRLLATKVGLLLVTLFYLVTGIVLMGLGVVSQIKLFDINIVMDDGWSGAPLALSAVGFLIFTMSTFGAVAIFKEHQGMIRAFTVMLAIVFLTEILVGLSAFVLRDKT</sequence>
<keyword evidence="4 5" id="KW-0472">Membrane</keyword>
<reference evidence="6" key="1">
    <citation type="journal article" date="2022" name="bioRxiv">
        <title>Sequencing and chromosome-scale assembly of the giantPleurodeles waltlgenome.</title>
        <authorList>
            <person name="Brown T."/>
            <person name="Elewa A."/>
            <person name="Iarovenko S."/>
            <person name="Subramanian E."/>
            <person name="Araus A.J."/>
            <person name="Petzold A."/>
            <person name="Susuki M."/>
            <person name="Suzuki K.-i.T."/>
            <person name="Hayashi T."/>
            <person name="Toyoda A."/>
            <person name="Oliveira C."/>
            <person name="Osipova E."/>
            <person name="Leigh N.D."/>
            <person name="Simon A."/>
            <person name="Yun M.H."/>
        </authorList>
    </citation>
    <scope>NUCLEOTIDE SEQUENCE</scope>
    <source>
        <strain evidence="6">20211129_DDA</strain>
        <tissue evidence="6">Liver</tissue>
    </source>
</reference>
<evidence type="ECO:0000256" key="3">
    <source>
        <dbReference type="ARBA" id="ARBA00022989"/>
    </source>
</evidence>
<evidence type="ECO:0000256" key="5">
    <source>
        <dbReference type="SAM" id="Phobius"/>
    </source>
</evidence>
<feature type="transmembrane region" description="Helical" evidence="5">
    <location>
        <begin position="76"/>
        <end position="97"/>
    </location>
</feature>
<organism evidence="6 7">
    <name type="scientific">Pleurodeles waltl</name>
    <name type="common">Iberian ribbed newt</name>
    <dbReference type="NCBI Taxonomy" id="8319"/>
    <lineage>
        <taxon>Eukaryota</taxon>
        <taxon>Metazoa</taxon>
        <taxon>Chordata</taxon>
        <taxon>Craniata</taxon>
        <taxon>Vertebrata</taxon>
        <taxon>Euteleostomi</taxon>
        <taxon>Amphibia</taxon>
        <taxon>Batrachia</taxon>
        <taxon>Caudata</taxon>
        <taxon>Salamandroidea</taxon>
        <taxon>Salamandridae</taxon>
        <taxon>Pleurodelinae</taxon>
        <taxon>Pleurodeles</taxon>
    </lineage>
</organism>
<evidence type="ECO:0000256" key="1">
    <source>
        <dbReference type="ARBA" id="ARBA00004141"/>
    </source>
</evidence>
<dbReference type="Proteomes" id="UP001066276">
    <property type="component" value="Chromosome 3_1"/>
</dbReference>